<accession>A0A240UMK4</accession>
<proteinExistence type="predicted"/>
<dbReference type="Proteomes" id="UP000194457">
    <property type="component" value="Chromosome"/>
</dbReference>
<dbReference type="GO" id="GO:0003723">
    <property type="term" value="F:RNA binding"/>
    <property type="evidence" value="ECO:0007669"/>
    <property type="project" value="InterPro"/>
</dbReference>
<name>A0A240UMK4_9GAMM</name>
<dbReference type="KEGG" id="kma:B9H00_06470"/>
<dbReference type="GO" id="GO:0051607">
    <property type="term" value="P:defense response to virus"/>
    <property type="evidence" value="ECO:0007669"/>
    <property type="project" value="InterPro"/>
</dbReference>
<keyword evidence="2" id="KW-1185">Reference proteome</keyword>
<dbReference type="AlphaFoldDB" id="A0A240UMK4"/>
<dbReference type="CDD" id="cd09645">
    <property type="entry name" value="Cas5_I-E"/>
    <property type="match status" value="1"/>
</dbReference>
<dbReference type="EMBL" id="CP021358">
    <property type="protein sequence ID" value="ART62737.1"/>
    <property type="molecule type" value="Genomic_DNA"/>
</dbReference>
<gene>
    <name evidence="1" type="ORF">B9H00_06470</name>
</gene>
<dbReference type="OrthoDB" id="5704083at2"/>
<sequence length="260" mass="29376">MPHHLVFRLYAPMASWGEAAVGETRPTATYPGRSAILGLIGAALGIKRDNDGGQHCLREGLQVAVKQRSPGLLLRDYHTVQVPSSQSKVTHRTRREELSVPKEALNTILSSRDYRCDGLWSVAVRLTVNAAWSLEELKSALERPRFPLYLGRKACPLAAPLVPTVVEADHWRQALDHRFESALDPERTWLALVGNEKKDTHLLRLPDEILYAWEGDADALDGGAEAFESSEVWDEPLHRRRWQFGPRLEHRRTETVKGER</sequence>
<evidence type="ECO:0000313" key="1">
    <source>
        <dbReference type="EMBL" id="ART62737.1"/>
    </source>
</evidence>
<dbReference type="Gene3D" id="3.30.70.2660">
    <property type="match status" value="1"/>
</dbReference>
<dbReference type="GO" id="GO:0043571">
    <property type="term" value="P:maintenance of CRISPR repeat elements"/>
    <property type="evidence" value="ECO:0007669"/>
    <property type="project" value="InterPro"/>
</dbReference>
<evidence type="ECO:0000313" key="2">
    <source>
        <dbReference type="Proteomes" id="UP000194457"/>
    </source>
</evidence>
<organism evidence="1 2">
    <name type="scientific">Kushneria marisflavi</name>
    <dbReference type="NCBI Taxonomy" id="157779"/>
    <lineage>
        <taxon>Bacteria</taxon>
        <taxon>Pseudomonadati</taxon>
        <taxon>Pseudomonadota</taxon>
        <taxon>Gammaproteobacteria</taxon>
        <taxon>Oceanospirillales</taxon>
        <taxon>Halomonadaceae</taxon>
        <taxon>Kushneria</taxon>
    </lineage>
</organism>
<protein>
    <submittedName>
        <fullName evidence="1">Type I-E CRISPR-associated protein Cas5/CasD</fullName>
    </submittedName>
</protein>
<dbReference type="NCBIfam" id="TIGR01868">
    <property type="entry name" value="casD_Cas5e"/>
    <property type="match status" value="1"/>
</dbReference>
<dbReference type="InterPro" id="IPR021124">
    <property type="entry name" value="CRISPR-assoc_prot_Cas5"/>
</dbReference>
<dbReference type="RefSeq" id="WP_086899968.1">
    <property type="nucleotide sequence ID" value="NZ_CP021358.1"/>
</dbReference>
<dbReference type="InterPro" id="IPR013422">
    <property type="entry name" value="CRISPR-assoc_prot_Cas5_N"/>
</dbReference>
<dbReference type="NCBIfam" id="TIGR02593">
    <property type="entry name" value="CRISPR_cas5"/>
    <property type="match status" value="1"/>
</dbReference>
<reference evidence="1 2" key="1">
    <citation type="submission" date="2017-05" db="EMBL/GenBank/DDBJ databases">
        <authorList>
            <person name="Song R."/>
            <person name="Chenine A.L."/>
            <person name="Ruprecht R.M."/>
        </authorList>
    </citation>
    <scope>NUCLEOTIDE SEQUENCE [LARGE SCALE GENOMIC DNA]</scope>
    <source>
        <strain evidence="1">SW32</strain>
    </source>
</reference>
<dbReference type="InterPro" id="IPR010147">
    <property type="entry name" value="CRISPR-assoc_prot_CasD"/>
</dbReference>
<dbReference type="Pfam" id="PF09704">
    <property type="entry name" value="Cas_Cas5d"/>
    <property type="match status" value="1"/>
</dbReference>